<evidence type="ECO:0007829" key="2">
    <source>
        <dbReference type="PDB" id="6UCT"/>
    </source>
</evidence>
<sequence>MADLERRTFGSYKIEEITIKNDQQQKTTNQQQISNNEQRISTKKIPILDDGIFDLINYLLNGTHFDKTHYCGFDYSHLPTLERDFNTASNYVSENYSIIVEEIDLNKYERSESISLKSPDFTVVLEYFKKHVEGQTEQEENKTESTSSELPAKIVRELPLLPIMCRESEDSISEDILEGEGAVIQVLKMFMKGFLVHLGENPNSYDRQLTIEKYRPLLISIIGYEFTVGTRATHTKINHIYYQLATFDNYPFDLLRFQLQSLIDTPNVIKERIEKDGLFKVITTTNARGQYQSVLLRGINGSESYLNLKRYRKFKVRVVGNVDNVIKNDFSSLKLDV</sequence>
<reference evidence="1" key="1">
    <citation type="journal article" date="2010" name="Virus Res.">
        <title>Functional and biochemical properties of Mal de Rio Cuarto virus (Fijivirus, Reoviridae) P9-1 viroplasm protein show further similarities to animal reovirus counterparts.</title>
        <authorList>
            <person name="Maroniche G.A."/>
            <person name="Mongelli V.C."/>
            <person name="Peralta A.V."/>
            <person name="Distefano A.J."/>
            <person name="Llauger G."/>
            <person name="Taboga O.A."/>
            <person name="Hopp E.H."/>
            <person name="Del Vas M."/>
        </authorList>
    </citation>
    <scope>NUCLEOTIDE SEQUENCE</scope>
</reference>
<dbReference type="SMR" id="D9U542"/>
<name>D9U542_9REOV</name>
<dbReference type="PDB" id="7KVD">
    <property type="method" value="EM"/>
    <property type="resolution" value="6.80 A"/>
    <property type="chains" value="A/B/C/D/E/F/G/H/I/J/K/L=2-337"/>
</dbReference>
<evidence type="ECO:0000313" key="1">
    <source>
        <dbReference type="EMBL" id="ADD71691.1"/>
    </source>
</evidence>
<dbReference type="EMBL" id="FJ890851">
    <property type="protein sequence ID" value="ADD71691.1"/>
    <property type="molecule type" value="Genomic_RNA"/>
</dbReference>
<organism evidence="1">
    <name type="scientific">Mal de Rio Cuarto virus</name>
    <dbReference type="NCBI Taxonomy" id="185954"/>
    <lineage>
        <taxon>Viruses</taxon>
        <taxon>Riboviria</taxon>
        <taxon>Orthornavirae</taxon>
        <taxon>Duplornaviricota</taxon>
        <taxon>Resentoviricetes</taxon>
        <taxon>Reovirales</taxon>
        <taxon>Spinareoviridae</taxon>
        <taxon>Fijivirus</taxon>
        <taxon>Fijivirus cuartoense</taxon>
    </lineage>
</organism>
<evidence type="ECO:0007829" key="4">
    <source>
        <dbReference type="PDB" id="7KVD"/>
    </source>
</evidence>
<protein>
    <submittedName>
        <fullName evidence="1">p9-1</fullName>
    </submittedName>
</protein>
<dbReference type="InterPro" id="IPR009268">
    <property type="entry name" value="Reo_P9"/>
</dbReference>
<keyword evidence="2 3" id="KW-0002">3D-structure</keyword>
<reference evidence="3 4" key="3">
    <citation type="journal article" date="2023" name="MBio">
        <title>A Fijivirus Major Viroplasm Protein Shows RNA-Stimulated ATPase Activity by Adopting Pentameric and Hexameric Assemblies of Dimers.</title>
        <authorList>
            <person name="Llauger G."/>
            <person name="Melero R."/>
            <person name="Monti D."/>
            <person name="Sycz G."/>
            <person name="Huck-Iriart C."/>
            <person name="Cerutti M.L."/>
            <person name="Klinke S."/>
            <person name="Mikkelsen E."/>
            <person name="Tijman A."/>
            <person name="Arranz R."/>
            <person name="Alfonso V."/>
            <person name="Arellano S.M."/>
            <person name="Goldbaum F.A."/>
            <person name="Sterckx Y.G.J."/>
            <person name="Carazo J.M."/>
            <person name="Kaufman S.B."/>
            <person name="Dans P.D."/>
            <person name="Del Vas M."/>
            <person name="Otero L.H."/>
        </authorList>
    </citation>
    <scope>STRUCTURE BY ELECTRON MICROSCOPY (4.70 ANGSTROMS) OF 2-337</scope>
</reference>
<proteinExistence type="evidence at protein level"/>
<dbReference type="Pfam" id="PF06043">
    <property type="entry name" value="Reo_P9"/>
    <property type="match status" value="1"/>
</dbReference>
<reference evidence="2" key="2">
    <citation type="submission" date="2019-09" db="PDB data bank">
        <title>Crystal structure of Mal de Rio Cuarto virus P9-1 viroplasm protein (C-arm deletion mutant).</title>
        <authorList>
            <person name="del Vas M."/>
            <person name="Otero L.H."/>
            <person name="Llauger G."/>
            <person name="Klinke S."/>
            <person name="Monti D."/>
            <person name="Sycz G."/>
            <person name="Cerutti M.L."/>
            <person name="Goldbaum F.A."/>
        </authorList>
    </citation>
    <scope>X-RAY CRYSTALLOGRAPHY (3.47 ANGSTROMS) OF 2-313</scope>
</reference>
<dbReference type="EMDB" id="EMD-23046"/>
<evidence type="ECO:0007829" key="3">
    <source>
        <dbReference type="PDB" id="7KVC"/>
    </source>
</evidence>
<dbReference type="PDB" id="7KVC">
    <property type="method" value="EM"/>
    <property type="resolution" value="4.70 A"/>
    <property type="chains" value="A/B/C/D/E/F/G/H/I/J=2-337"/>
</dbReference>
<accession>D9U542</accession>
<dbReference type="EMDB" id="EMD-23047"/>
<dbReference type="PDB" id="6UCT">
    <property type="method" value="X-ray"/>
    <property type="resolution" value="3.47 A"/>
    <property type="chains" value="A=2-313"/>
</dbReference>